<feature type="non-terminal residue" evidence="2">
    <location>
        <position position="1"/>
    </location>
</feature>
<keyword evidence="3" id="KW-1185">Reference proteome</keyword>
<dbReference type="Gene3D" id="3.60.10.10">
    <property type="entry name" value="Endonuclease/exonuclease/phosphatase"/>
    <property type="match status" value="1"/>
</dbReference>
<gene>
    <name evidence="2" type="ORF">OBBRIDRAFT_732020</name>
</gene>
<evidence type="ECO:0000313" key="3">
    <source>
        <dbReference type="Proteomes" id="UP000250043"/>
    </source>
</evidence>
<accession>A0A8E2AV64</accession>
<reference evidence="2 3" key="1">
    <citation type="submission" date="2016-07" db="EMBL/GenBank/DDBJ databases">
        <title>Draft genome of the white-rot fungus Obba rivulosa 3A-2.</title>
        <authorList>
            <consortium name="DOE Joint Genome Institute"/>
            <person name="Miettinen O."/>
            <person name="Riley R."/>
            <person name="Acob R."/>
            <person name="Barry K."/>
            <person name="Cullen D."/>
            <person name="De Vries R."/>
            <person name="Hainaut M."/>
            <person name="Hatakka A."/>
            <person name="Henrissat B."/>
            <person name="Hilden K."/>
            <person name="Kuo R."/>
            <person name="Labutti K."/>
            <person name="Lipzen A."/>
            <person name="Makela M.R."/>
            <person name="Sandor L."/>
            <person name="Spatafora J.W."/>
            <person name="Grigoriev I.V."/>
            <person name="Hibbett D.S."/>
        </authorList>
    </citation>
    <scope>NUCLEOTIDE SEQUENCE [LARGE SCALE GENOMIC DNA]</scope>
    <source>
        <strain evidence="2 3">3A-2</strain>
    </source>
</reference>
<evidence type="ECO:0000259" key="1">
    <source>
        <dbReference type="Pfam" id="PF14529"/>
    </source>
</evidence>
<sequence length="113" mass="12677">GDFNIHHPMWNEERNHHLFTAVQLNHAQPLLDLITALELHMLLPHGLLSSKAFNTKNLTRPDNVFSTEGFLECLISCSTLPNHQLSRANHFPIATTFNLELPAVKDTLDATSA</sequence>
<dbReference type="AlphaFoldDB" id="A0A8E2AV64"/>
<proteinExistence type="predicted"/>
<name>A0A8E2AV64_9APHY</name>
<organism evidence="2 3">
    <name type="scientific">Obba rivulosa</name>
    <dbReference type="NCBI Taxonomy" id="1052685"/>
    <lineage>
        <taxon>Eukaryota</taxon>
        <taxon>Fungi</taxon>
        <taxon>Dikarya</taxon>
        <taxon>Basidiomycota</taxon>
        <taxon>Agaricomycotina</taxon>
        <taxon>Agaricomycetes</taxon>
        <taxon>Polyporales</taxon>
        <taxon>Gelatoporiaceae</taxon>
        <taxon>Obba</taxon>
    </lineage>
</organism>
<feature type="domain" description="Endonuclease/exonuclease/phosphatase" evidence="1">
    <location>
        <begin position="1"/>
        <end position="93"/>
    </location>
</feature>
<dbReference type="EMBL" id="KV722419">
    <property type="protein sequence ID" value="OCH89794.1"/>
    <property type="molecule type" value="Genomic_DNA"/>
</dbReference>
<dbReference type="SUPFAM" id="SSF56219">
    <property type="entry name" value="DNase I-like"/>
    <property type="match status" value="1"/>
</dbReference>
<evidence type="ECO:0000313" key="2">
    <source>
        <dbReference type="EMBL" id="OCH89794.1"/>
    </source>
</evidence>
<dbReference type="InterPro" id="IPR005135">
    <property type="entry name" value="Endo/exonuclease/phosphatase"/>
</dbReference>
<dbReference type="GO" id="GO:0003824">
    <property type="term" value="F:catalytic activity"/>
    <property type="evidence" value="ECO:0007669"/>
    <property type="project" value="InterPro"/>
</dbReference>
<dbReference type="InterPro" id="IPR036691">
    <property type="entry name" value="Endo/exonu/phosph_ase_sf"/>
</dbReference>
<dbReference type="Pfam" id="PF14529">
    <property type="entry name" value="Exo_endo_phos_2"/>
    <property type="match status" value="1"/>
</dbReference>
<dbReference type="Proteomes" id="UP000250043">
    <property type="component" value="Unassembled WGS sequence"/>
</dbReference>
<dbReference type="OrthoDB" id="2830306at2759"/>
<protein>
    <recommendedName>
        <fullName evidence="1">Endonuclease/exonuclease/phosphatase domain-containing protein</fullName>
    </recommendedName>
</protein>